<keyword evidence="8 9" id="KW-0234">DNA repair</keyword>
<sequence length="223" mass="25639">MEVKIEASWKEVLTNEFNKEYFKKLVKFIKHEYKTKKGKIFPPPKLIFNAFDSLPFKDIKVVIIGQDPYHGKNQANGLAFSVDSGIKIPPSLQNIFKEIERSLKIKTIPNGDLKRWAIQGVFLINTILTVEESKPSSHKAIGWEIFTDEVIKIISKNLQNIVFMLWGNLARSKKRFIDSSKHLILETSHPSPYSANNGFLGSNHFSSALHYLKKHNKNKINFQ</sequence>
<dbReference type="NCBIfam" id="NF003592">
    <property type="entry name" value="PRK05254.1-5"/>
    <property type="match status" value="1"/>
</dbReference>
<comment type="catalytic activity">
    <reaction evidence="1 9 11">
        <text>Hydrolyzes single-stranded DNA or mismatched double-stranded DNA and polynucleotides, releasing free uracil.</text>
        <dbReference type="EC" id="3.2.2.27"/>
    </reaction>
</comment>
<evidence type="ECO:0000256" key="6">
    <source>
        <dbReference type="ARBA" id="ARBA00022763"/>
    </source>
</evidence>
<evidence type="ECO:0000256" key="1">
    <source>
        <dbReference type="ARBA" id="ARBA00001400"/>
    </source>
</evidence>
<dbReference type="EMBL" id="CP009910">
    <property type="protein sequence ID" value="AJA89903.1"/>
    <property type="molecule type" value="Genomic_DNA"/>
</dbReference>
<dbReference type="NCBIfam" id="NF003591">
    <property type="entry name" value="PRK05254.1-4"/>
    <property type="match status" value="1"/>
</dbReference>
<dbReference type="PANTHER" id="PTHR11264:SF0">
    <property type="entry name" value="URACIL-DNA GLYCOSYLASE"/>
    <property type="match status" value="1"/>
</dbReference>
<evidence type="ECO:0000259" key="12">
    <source>
        <dbReference type="SMART" id="SM00986"/>
    </source>
</evidence>
<dbReference type="FunFam" id="3.40.470.10:FF:000001">
    <property type="entry name" value="Uracil-DNA glycosylase"/>
    <property type="match status" value="1"/>
</dbReference>
<dbReference type="AlphaFoldDB" id="A0A0A7UWW5"/>
<evidence type="ECO:0000256" key="3">
    <source>
        <dbReference type="ARBA" id="ARBA00008184"/>
    </source>
</evidence>
<protein>
    <recommendedName>
        <fullName evidence="5 9">Uracil-DNA glycosylase</fullName>
        <shortName evidence="9">UDG</shortName>
        <ecNumber evidence="4 9">3.2.2.27</ecNumber>
    </recommendedName>
</protein>
<dbReference type="GO" id="GO:0004844">
    <property type="term" value="F:uracil DNA N-glycosylase activity"/>
    <property type="evidence" value="ECO:0007669"/>
    <property type="project" value="UniProtKB-UniRule"/>
</dbReference>
<keyword evidence="7 9" id="KW-0378">Hydrolase</keyword>
<evidence type="ECO:0000256" key="10">
    <source>
        <dbReference type="PROSITE-ProRule" id="PRU10072"/>
    </source>
</evidence>
<dbReference type="GO" id="GO:0005737">
    <property type="term" value="C:cytoplasm"/>
    <property type="evidence" value="ECO:0007669"/>
    <property type="project" value="UniProtKB-SubCell"/>
</dbReference>
<keyword evidence="6 9" id="KW-0227">DNA damage</keyword>
<evidence type="ECO:0000256" key="7">
    <source>
        <dbReference type="ARBA" id="ARBA00022801"/>
    </source>
</evidence>
<dbReference type="InterPro" id="IPR002043">
    <property type="entry name" value="UDG_fam1"/>
</dbReference>
<reference evidence="13 14" key="1">
    <citation type="journal article" date="2015" name="Genome Announc.">
        <title>Genome Sequence of Borrelia chilensis VA1, a South American Member of the Lyme Borreliosis Group.</title>
        <authorList>
            <person name="Huang W."/>
            <person name="Ojaimi C."/>
            <person name="Fallon J.T."/>
            <person name="Travisany D."/>
            <person name="Maass A."/>
            <person name="Ivanova L."/>
            <person name="Tomova A."/>
            <person name="Gonzalez-Acuna D."/>
            <person name="Godfrey H.P."/>
            <person name="Cabello F.C."/>
        </authorList>
    </citation>
    <scope>NUCLEOTIDE SEQUENCE [LARGE SCALE GENOMIC DNA]</scope>
    <source>
        <strain evidence="13 14">VA1</strain>
    </source>
</reference>
<dbReference type="EC" id="3.2.2.27" evidence="4 9"/>
<dbReference type="KEGG" id="bchi:OY14_00255"/>
<dbReference type="SUPFAM" id="SSF52141">
    <property type="entry name" value="Uracil-DNA glycosylase-like"/>
    <property type="match status" value="1"/>
</dbReference>
<dbReference type="Proteomes" id="UP000030940">
    <property type="component" value="Chromosome"/>
</dbReference>
<proteinExistence type="inferred from homology"/>
<evidence type="ECO:0000256" key="11">
    <source>
        <dbReference type="RuleBase" id="RU003780"/>
    </source>
</evidence>
<organism evidence="13 14">
    <name type="scientific">Borreliella chilensis</name>
    <dbReference type="NCBI Taxonomy" id="1245910"/>
    <lineage>
        <taxon>Bacteria</taxon>
        <taxon>Pseudomonadati</taxon>
        <taxon>Spirochaetota</taxon>
        <taxon>Spirochaetia</taxon>
        <taxon>Spirochaetales</taxon>
        <taxon>Borreliaceae</taxon>
        <taxon>Borreliella</taxon>
    </lineage>
</organism>
<dbReference type="HOGENOM" id="CLU_032162_3_0_12"/>
<evidence type="ECO:0000313" key="14">
    <source>
        <dbReference type="Proteomes" id="UP000030940"/>
    </source>
</evidence>
<dbReference type="SMART" id="SM00987">
    <property type="entry name" value="UreE_C"/>
    <property type="match status" value="1"/>
</dbReference>
<comment type="subcellular location">
    <subcellularLocation>
        <location evidence="9">Cytoplasm</location>
    </subcellularLocation>
</comment>
<dbReference type="NCBIfam" id="NF003588">
    <property type="entry name" value="PRK05254.1-1"/>
    <property type="match status" value="1"/>
</dbReference>
<keyword evidence="14" id="KW-1185">Reference proteome</keyword>
<evidence type="ECO:0000256" key="2">
    <source>
        <dbReference type="ARBA" id="ARBA00002631"/>
    </source>
</evidence>
<gene>
    <name evidence="9" type="primary">ung</name>
    <name evidence="13" type="ORF">OY14_00255</name>
</gene>
<dbReference type="Pfam" id="PF03167">
    <property type="entry name" value="UDG"/>
    <property type="match status" value="1"/>
</dbReference>
<evidence type="ECO:0000256" key="5">
    <source>
        <dbReference type="ARBA" id="ARBA00018429"/>
    </source>
</evidence>
<accession>A0A0A7UWW5</accession>
<dbReference type="PANTHER" id="PTHR11264">
    <property type="entry name" value="URACIL-DNA GLYCOSYLASE"/>
    <property type="match status" value="1"/>
</dbReference>
<comment type="similarity">
    <text evidence="3 9 11">Belongs to the uracil-DNA glycosylase (UDG) superfamily. UNG family.</text>
</comment>
<feature type="domain" description="Uracil-DNA glycosylase-like" evidence="12">
    <location>
        <begin position="52"/>
        <end position="212"/>
    </location>
</feature>
<evidence type="ECO:0000256" key="4">
    <source>
        <dbReference type="ARBA" id="ARBA00012030"/>
    </source>
</evidence>
<dbReference type="NCBIfam" id="TIGR00628">
    <property type="entry name" value="ung"/>
    <property type="match status" value="1"/>
</dbReference>
<feature type="active site" description="Proton acceptor" evidence="9 10">
    <location>
        <position position="67"/>
    </location>
</feature>
<dbReference type="STRING" id="1245910.OY14_00255"/>
<dbReference type="InterPro" id="IPR036895">
    <property type="entry name" value="Uracil-DNA_glycosylase-like_sf"/>
</dbReference>
<dbReference type="Gene3D" id="3.40.470.10">
    <property type="entry name" value="Uracil-DNA glycosylase-like domain"/>
    <property type="match status" value="1"/>
</dbReference>
<name>A0A0A7UWW5_9SPIR</name>
<keyword evidence="9" id="KW-0963">Cytoplasm</keyword>
<dbReference type="HAMAP" id="MF_00148">
    <property type="entry name" value="UDG"/>
    <property type="match status" value="1"/>
</dbReference>
<dbReference type="NCBIfam" id="NF003589">
    <property type="entry name" value="PRK05254.1-2"/>
    <property type="match status" value="1"/>
</dbReference>
<dbReference type="SMART" id="SM00986">
    <property type="entry name" value="UDG"/>
    <property type="match status" value="1"/>
</dbReference>
<dbReference type="PROSITE" id="PS00130">
    <property type="entry name" value="U_DNA_GLYCOSYLASE"/>
    <property type="match status" value="1"/>
</dbReference>
<evidence type="ECO:0000313" key="13">
    <source>
        <dbReference type="EMBL" id="AJA89903.1"/>
    </source>
</evidence>
<dbReference type="GO" id="GO:0097510">
    <property type="term" value="P:base-excision repair, AP site formation via deaminated base removal"/>
    <property type="evidence" value="ECO:0007669"/>
    <property type="project" value="TreeGrafter"/>
</dbReference>
<dbReference type="CDD" id="cd10027">
    <property type="entry name" value="UDG-F1-like"/>
    <property type="match status" value="1"/>
</dbReference>
<evidence type="ECO:0000256" key="9">
    <source>
        <dbReference type="HAMAP-Rule" id="MF_00148"/>
    </source>
</evidence>
<dbReference type="InterPro" id="IPR005122">
    <property type="entry name" value="Uracil-DNA_glycosylase-like"/>
</dbReference>
<comment type="function">
    <text evidence="2 9 11">Excises uracil residues from the DNA which can arise as a result of misincorporation of dUMP residues by DNA polymerase or due to deamination of cytosine.</text>
</comment>
<dbReference type="InterPro" id="IPR018085">
    <property type="entry name" value="Ura-DNA_Glyclase_AS"/>
</dbReference>
<evidence type="ECO:0000256" key="8">
    <source>
        <dbReference type="ARBA" id="ARBA00023204"/>
    </source>
</evidence>